<evidence type="ECO:0000313" key="3">
    <source>
        <dbReference type="Proteomes" id="UP000288859"/>
    </source>
</evidence>
<reference evidence="2 3" key="1">
    <citation type="submission" date="2017-03" db="EMBL/GenBank/DDBJ databases">
        <title>Genomes of endolithic fungi from Antarctica.</title>
        <authorList>
            <person name="Coleine C."/>
            <person name="Masonjones S."/>
            <person name="Stajich J.E."/>
        </authorList>
    </citation>
    <scope>NUCLEOTIDE SEQUENCE [LARGE SCALE GENOMIC DNA]</scope>
    <source>
        <strain evidence="2 3">CCFEE 6314</strain>
    </source>
</reference>
<gene>
    <name evidence="2" type="ORF">B0A52_05407</name>
</gene>
<evidence type="ECO:0000256" key="1">
    <source>
        <dbReference type="SAM" id="MobiDB-lite"/>
    </source>
</evidence>
<organism evidence="2 3">
    <name type="scientific">Exophiala mesophila</name>
    <name type="common">Black yeast-like fungus</name>
    <dbReference type="NCBI Taxonomy" id="212818"/>
    <lineage>
        <taxon>Eukaryota</taxon>
        <taxon>Fungi</taxon>
        <taxon>Dikarya</taxon>
        <taxon>Ascomycota</taxon>
        <taxon>Pezizomycotina</taxon>
        <taxon>Eurotiomycetes</taxon>
        <taxon>Chaetothyriomycetidae</taxon>
        <taxon>Chaetothyriales</taxon>
        <taxon>Herpotrichiellaceae</taxon>
        <taxon>Exophiala</taxon>
    </lineage>
</organism>
<dbReference type="Proteomes" id="UP000288859">
    <property type="component" value="Unassembled WGS sequence"/>
</dbReference>
<dbReference type="OrthoDB" id="5391496at2759"/>
<protein>
    <submittedName>
        <fullName evidence="2">Uncharacterized protein</fullName>
    </submittedName>
</protein>
<proteinExistence type="predicted"/>
<name>A0A438N4U2_EXOME</name>
<comment type="caution">
    <text evidence="2">The sequence shown here is derived from an EMBL/GenBank/DDBJ whole genome shotgun (WGS) entry which is preliminary data.</text>
</comment>
<evidence type="ECO:0000313" key="2">
    <source>
        <dbReference type="EMBL" id="RVX70756.1"/>
    </source>
</evidence>
<feature type="region of interest" description="Disordered" evidence="1">
    <location>
        <begin position="51"/>
        <end position="73"/>
    </location>
</feature>
<sequence>MNTILLKHNNVLDLLQALVDAHSSTSIDLIICSSRTEFIAQIIAGLQKEPAVSQVEDDGHGGGSETESPIKPTHPVLKPTLNRLYTSQNVKLIFCPTVSALRAYLSGYLVQLPRPDPTSQRRTVIVNSLALHHGSSEFTVQGLSQTMATMVAAGARARRQVQLVECMDSQDSNTADHGPQLWNNEVPLLSSSLKIGEGGARWGLRTIPVARIASRWFEFKDVDL</sequence>
<dbReference type="AlphaFoldDB" id="A0A438N4U2"/>
<accession>A0A438N4U2</accession>
<dbReference type="EMBL" id="NAJM01000021">
    <property type="protein sequence ID" value="RVX70756.1"/>
    <property type="molecule type" value="Genomic_DNA"/>
</dbReference>